<dbReference type="InterPro" id="IPR058248">
    <property type="entry name" value="Lxx211020-like"/>
</dbReference>
<dbReference type="InterPro" id="IPR007410">
    <property type="entry name" value="LpqE-like"/>
</dbReference>
<dbReference type="RefSeq" id="WP_009575073.1">
    <property type="nucleotide sequence ID" value="NZ_AEIG01000019.1"/>
</dbReference>
<sequence length="169" mass="18252">MKFVLQALMLGLSAVCVSDVAASQAQHEQQQASHGSHANELHIMNGWVRALPPTRKVTAAYLTLHNASDTTMTIDGFSSPIAAAAELHDSVLQDGQMRMIKQEALVLAPDEHKTLQPAGLHVMLLGLEAMPKEGDQVEVCVKSGELKSCKAVPVLKMAPMDAMPHHQHH</sequence>
<dbReference type="OrthoDB" id="9796962at2"/>
<dbReference type="STRING" id="2518989.IMCC3088_748"/>
<proteinExistence type="predicted"/>
<name>F3L053_9GAMM</name>
<reference evidence="1 2" key="1">
    <citation type="journal article" date="2011" name="J. Bacteriol.">
        <title>Genome sequence of strain IMCC3088, a proteorhodopsin-containing marine bacterium belonging to the OM60/NOR5 clade.</title>
        <authorList>
            <person name="Jang Y."/>
            <person name="Oh H.M."/>
            <person name="Kang I."/>
            <person name="Lee K."/>
            <person name="Yang S.J."/>
            <person name="Cho J.C."/>
        </authorList>
    </citation>
    <scope>NUCLEOTIDE SEQUENCE [LARGE SCALE GENOMIC DNA]</scope>
    <source>
        <strain evidence="1 2">IMCC3088</strain>
    </source>
</reference>
<dbReference type="Pfam" id="PF04314">
    <property type="entry name" value="PCuAC"/>
    <property type="match status" value="1"/>
</dbReference>
<dbReference type="PANTHER" id="PTHR36302">
    <property type="entry name" value="BLR7088 PROTEIN"/>
    <property type="match status" value="1"/>
</dbReference>
<dbReference type="EMBL" id="AEIG01000019">
    <property type="protein sequence ID" value="EGG30266.1"/>
    <property type="molecule type" value="Genomic_DNA"/>
</dbReference>
<dbReference type="SUPFAM" id="SSF110087">
    <property type="entry name" value="DR1885-like metal-binding protein"/>
    <property type="match status" value="1"/>
</dbReference>
<dbReference type="Proteomes" id="UP000005615">
    <property type="component" value="Unassembled WGS sequence"/>
</dbReference>
<keyword evidence="2" id="KW-1185">Reference proteome</keyword>
<gene>
    <name evidence="1" type="ORF">IMCC3088_748</name>
</gene>
<dbReference type="eggNOG" id="COG2847">
    <property type="taxonomic scope" value="Bacteria"/>
</dbReference>
<dbReference type="InterPro" id="IPR036182">
    <property type="entry name" value="PCuAC_sf"/>
</dbReference>
<dbReference type="AlphaFoldDB" id="F3L053"/>
<dbReference type="Gene3D" id="2.60.40.1890">
    <property type="entry name" value="PCu(A)C copper chaperone"/>
    <property type="match status" value="1"/>
</dbReference>
<accession>F3L053</accession>
<dbReference type="PANTHER" id="PTHR36302:SF1">
    <property type="entry name" value="COPPER CHAPERONE PCU(A)C"/>
    <property type="match status" value="1"/>
</dbReference>
<evidence type="ECO:0000313" key="2">
    <source>
        <dbReference type="Proteomes" id="UP000005615"/>
    </source>
</evidence>
<organism evidence="1 2">
    <name type="scientific">Aequoribacter fuscus</name>
    <dbReference type="NCBI Taxonomy" id="2518989"/>
    <lineage>
        <taxon>Bacteria</taxon>
        <taxon>Pseudomonadati</taxon>
        <taxon>Pseudomonadota</taxon>
        <taxon>Gammaproteobacteria</taxon>
        <taxon>Cellvibrionales</taxon>
        <taxon>Halieaceae</taxon>
        <taxon>Aequoribacter</taxon>
    </lineage>
</organism>
<protein>
    <submittedName>
        <fullName evidence="1">Copper metallochaperone, bacterial analog of Cox17 protein</fullName>
    </submittedName>
</protein>
<comment type="caution">
    <text evidence="1">The sequence shown here is derived from an EMBL/GenBank/DDBJ whole genome shotgun (WGS) entry which is preliminary data.</text>
</comment>
<evidence type="ECO:0000313" key="1">
    <source>
        <dbReference type="EMBL" id="EGG30266.1"/>
    </source>
</evidence>